<dbReference type="EMBL" id="LNJU01000001">
    <property type="protein sequence ID" value="KWZ61079.1"/>
    <property type="molecule type" value="Genomic_DNA"/>
</dbReference>
<dbReference type="AlphaFoldDB" id="A0AA40RCZ5"/>
<dbReference type="Pfam" id="PF02498">
    <property type="entry name" value="Bro-N"/>
    <property type="match status" value="1"/>
</dbReference>
<name>A0AA40RCZ5_9BURK</name>
<dbReference type="PANTHER" id="PTHR36180:SF2">
    <property type="entry name" value="BRO FAMILY PROTEIN"/>
    <property type="match status" value="1"/>
</dbReference>
<proteinExistence type="predicted"/>
<evidence type="ECO:0000313" key="4">
    <source>
        <dbReference type="Proteomes" id="UP000070119"/>
    </source>
</evidence>
<gene>
    <name evidence="3" type="ORF">WK57_11250</name>
</gene>
<dbReference type="RefSeq" id="WP_060969220.1">
    <property type="nucleotide sequence ID" value="NZ_CM003771.1"/>
</dbReference>
<dbReference type="Proteomes" id="UP000070119">
    <property type="component" value="Chromosome 1"/>
</dbReference>
<dbReference type="InterPro" id="IPR003497">
    <property type="entry name" value="BRO_N_domain"/>
</dbReference>
<sequence>MSALDGDERNTVAFSDGKRGNPNKTVISESGLYALIVRSNKPEARAFRKWVTSEVLPSIRKHGMYMTQEVAREAVEDPMSLMARALVVANEQLGVKTKQAYGLDPASDQEGPPIKTT</sequence>
<comment type="caution">
    <text evidence="3">The sequence shown here is derived from an EMBL/GenBank/DDBJ whole genome shotgun (WGS) entry which is preliminary data.</text>
</comment>
<reference evidence="3 4" key="1">
    <citation type="submission" date="2015-11" db="EMBL/GenBank/DDBJ databases">
        <authorList>
            <person name="Sahl J."/>
            <person name="Wagner D."/>
            <person name="Keim P."/>
        </authorList>
    </citation>
    <scope>NUCLEOTIDE SEQUENCE [LARGE SCALE GENOMIC DNA]</scope>
    <source>
        <strain evidence="3 4">MSMB1157</strain>
    </source>
</reference>
<dbReference type="SMART" id="SM01040">
    <property type="entry name" value="Bro-N"/>
    <property type="match status" value="1"/>
</dbReference>
<organism evidence="3 4">
    <name type="scientific">Burkholderia ubonensis</name>
    <dbReference type="NCBI Taxonomy" id="101571"/>
    <lineage>
        <taxon>Bacteria</taxon>
        <taxon>Pseudomonadati</taxon>
        <taxon>Pseudomonadota</taxon>
        <taxon>Betaproteobacteria</taxon>
        <taxon>Burkholderiales</taxon>
        <taxon>Burkholderiaceae</taxon>
        <taxon>Burkholderia</taxon>
        <taxon>Burkholderia cepacia complex</taxon>
    </lineage>
</organism>
<evidence type="ECO:0000256" key="1">
    <source>
        <dbReference type="SAM" id="MobiDB-lite"/>
    </source>
</evidence>
<feature type="region of interest" description="Disordered" evidence="1">
    <location>
        <begin position="1"/>
        <end position="23"/>
    </location>
</feature>
<dbReference type="PANTHER" id="PTHR36180">
    <property type="entry name" value="DNA-BINDING PROTEIN-RELATED-RELATED"/>
    <property type="match status" value="1"/>
</dbReference>
<evidence type="ECO:0000313" key="3">
    <source>
        <dbReference type="EMBL" id="KWZ61079.1"/>
    </source>
</evidence>
<protein>
    <recommendedName>
        <fullName evidence="2">Bro-N domain-containing protein</fullName>
    </recommendedName>
</protein>
<evidence type="ECO:0000259" key="2">
    <source>
        <dbReference type="PROSITE" id="PS51750"/>
    </source>
</evidence>
<feature type="domain" description="Bro-N" evidence="2">
    <location>
        <begin position="1"/>
        <end position="63"/>
    </location>
</feature>
<dbReference type="PROSITE" id="PS51750">
    <property type="entry name" value="BRO_N"/>
    <property type="match status" value="1"/>
</dbReference>
<feature type="compositionally biased region" description="Basic and acidic residues" evidence="1">
    <location>
        <begin position="1"/>
        <end position="10"/>
    </location>
</feature>
<accession>A0AA40RCZ5</accession>